<dbReference type="PROSITE" id="PS00599">
    <property type="entry name" value="AA_TRANSFER_CLASS_2"/>
    <property type="match status" value="1"/>
</dbReference>
<keyword evidence="9" id="KW-0007">Acetylation</keyword>
<evidence type="ECO:0000256" key="6">
    <source>
        <dbReference type="ARBA" id="ARBA00018421"/>
    </source>
</evidence>
<evidence type="ECO:0000256" key="13">
    <source>
        <dbReference type="SAM" id="MobiDB-lite"/>
    </source>
</evidence>
<dbReference type="GO" id="GO:0016740">
    <property type="term" value="F:transferase activity"/>
    <property type="evidence" value="ECO:0007669"/>
    <property type="project" value="InterPro"/>
</dbReference>
<sequence length="904" mass="98889">MCNFQMKKTSCFSSFTIAAVGFSAYYPNFHLQLRRVALLSLLPTMDVARAVSSKELPLGLDPTMEEEYASLSKLLLEFTNISNIDKAWVFQSGTGKDSKAMFSISQPNLLANKKRKFLMSAYISKDGGNSVTFQWSSFPVEMSGVSIIVPSSSGSKLLVVRNPENGSPTKFEIWGSSGVEKEFHIPQSVHGSVYADGWFEGVSWNSDETLVAYVAEEPSPSKITFNSFGYKSGGSTQDSNNWKGQGDWEEGWGETYANKRRPTVFVINVDSGEVRAVKGIGRSLSAGQVVWAPAAEVSQQHLVFVGWSSSTRKLGIKYCYNRPCALYAIPNPFNELEANESGQRCNGLEDSNLVNLTRGISSAFFPRFSPDGKFLIFLSARSSVDSGAHSATDSLHRVDWPSDGKPSSSVEIVDVVPAVMCAENDGCTMVMSSMWGSTQVILSVDVLSGNVFRITPHDSNSSWNVLSLDKDNIIAVCSSPIDVPQIKYGCLLKESAASAAWSWQDVSSPIVRCSKKVQSLLLSLQFSVLKIPVRGTSEDTLAGARKPFEAIFVSSNCKKYDSCDPLIVILHGGPHSVSSTTFSKSLAFLSSIGYSLLIVNYRGSLGFGEEALQSLPGKVGSQDVNDVLTALDHVVELELADPSKIAVLGGSHGGFLTTHLIGQAPEKFVAAAVRNPVCNFELMVGTTDIPDWCFVEAYGNEGKLSFTEAPSKEQLTLFYDKSPISHLQKVKTPTLFLLGAQDLRVPVSNGLQYARALRERGVEVKVIVFPDDVHAIERPQSDYESFLNIGVWFKKYCNGPLTPYLLPLISIFLLLSPCSGIKIKFLENMSSIGTPKGLLEVGKFALYVAIPIALMYTFANNTKNLQRVMGNRSYVVYPPEGPRPPSPEEMREMARELARKNSNR</sequence>
<organism evidence="16 17">
    <name type="scientific">Nepenthes gracilis</name>
    <name type="common">Slender pitcher plant</name>
    <dbReference type="NCBI Taxonomy" id="150966"/>
    <lineage>
        <taxon>Eukaryota</taxon>
        <taxon>Viridiplantae</taxon>
        <taxon>Streptophyta</taxon>
        <taxon>Embryophyta</taxon>
        <taxon>Tracheophyta</taxon>
        <taxon>Spermatophyta</taxon>
        <taxon>Magnoliopsida</taxon>
        <taxon>eudicotyledons</taxon>
        <taxon>Gunneridae</taxon>
        <taxon>Pentapetalae</taxon>
        <taxon>Caryophyllales</taxon>
        <taxon>Nepenthaceae</taxon>
        <taxon>Nepenthes</taxon>
    </lineage>
</organism>
<evidence type="ECO:0000256" key="7">
    <source>
        <dbReference type="ARBA" id="ARBA00022490"/>
    </source>
</evidence>
<evidence type="ECO:0000313" key="17">
    <source>
        <dbReference type="Proteomes" id="UP001279734"/>
    </source>
</evidence>
<evidence type="ECO:0000256" key="5">
    <source>
        <dbReference type="ARBA" id="ARBA00012917"/>
    </source>
</evidence>
<dbReference type="GO" id="GO:0008242">
    <property type="term" value="F:omega peptidase activity"/>
    <property type="evidence" value="ECO:0007669"/>
    <property type="project" value="UniProtKB-EC"/>
</dbReference>
<dbReference type="PROSITE" id="PS00708">
    <property type="entry name" value="PRO_ENDOPEP_SER"/>
    <property type="match status" value="1"/>
</dbReference>
<dbReference type="AlphaFoldDB" id="A0AAD3Y438"/>
<dbReference type="FunFam" id="3.40.50.1820:FF:000146">
    <property type="entry name" value="Acylamino-acid-releasing enzyme"/>
    <property type="match status" value="1"/>
</dbReference>
<accession>A0AAD3Y438</accession>
<keyword evidence="17" id="KW-1185">Reference proteome</keyword>
<evidence type="ECO:0000256" key="11">
    <source>
        <dbReference type="ARBA" id="ARBA00032596"/>
    </source>
</evidence>
<comment type="subunit">
    <text evidence="4">Homotetramer.</text>
</comment>
<dbReference type="GO" id="GO:0006508">
    <property type="term" value="P:proteolysis"/>
    <property type="evidence" value="ECO:0007669"/>
    <property type="project" value="InterPro"/>
</dbReference>
<dbReference type="GO" id="GO:0033617">
    <property type="term" value="P:mitochondrial respiratory chain complex IV assembly"/>
    <property type="evidence" value="ECO:0007669"/>
    <property type="project" value="InterPro"/>
</dbReference>
<evidence type="ECO:0000256" key="9">
    <source>
        <dbReference type="ARBA" id="ARBA00022990"/>
    </source>
</evidence>
<name>A0AAD3Y438_NEPGR</name>
<evidence type="ECO:0000256" key="2">
    <source>
        <dbReference type="ARBA" id="ARBA00004496"/>
    </source>
</evidence>
<dbReference type="EMBL" id="BSYO01000034">
    <property type="protein sequence ID" value="GMH28498.1"/>
    <property type="molecule type" value="Genomic_DNA"/>
</dbReference>
<dbReference type="Gene3D" id="3.40.50.1820">
    <property type="entry name" value="alpha/beta hydrolase"/>
    <property type="match status" value="1"/>
</dbReference>
<dbReference type="InterPro" id="IPR001375">
    <property type="entry name" value="Peptidase_S9_cat"/>
</dbReference>
<dbReference type="Pfam" id="PF00326">
    <property type="entry name" value="Peptidase_S9"/>
    <property type="match status" value="1"/>
</dbReference>
<evidence type="ECO:0000259" key="14">
    <source>
        <dbReference type="Pfam" id="PF00326"/>
    </source>
</evidence>
<comment type="catalytic activity">
    <reaction evidence="1">
        <text>Cleavage of an N-acetyl or N-formyl amino acid from the N-terminus of a polypeptide.</text>
        <dbReference type="EC" id="3.4.19.1"/>
    </reaction>
</comment>
<dbReference type="Gene3D" id="2.120.10.30">
    <property type="entry name" value="TolB, C-terminal domain"/>
    <property type="match status" value="1"/>
</dbReference>
<dbReference type="GO" id="GO:0005739">
    <property type="term" value="C:mitochondrion"/>
    <property type="evidence" value="ECO:0007669"/>
    <property type="project" value="InterPro"/>
</dbReference>
<dbReference type="InterPro" id="IPR011042">
    <property type="entry name" value="6-blade_b-propeller_TolB-like"/>
</dbReference>
<evidence type="ECO:0000256" key="10">
    <source>
        <dbReference type="ARBA" id="ARBA00032284"/>
    </source>
</evidence>
<dbReference type="InterPro" id="IPR002471">
    <property type="entry name" value="Pept_S9_AS"/>
</dbReference>
<reference evidence="16" key="1">
    <citation type="submission" date="2023-05" db="EMBL/GenBank/DDBJ databases">
        <title>Nepenthes gracilis genome sequencing.</title>
        <authorList>
            <person name="Fukushima K."/>
        </authorList>
    </citation>
    <scope>NUCLEOTIDE SEQUENCE</scope>
    <source>
        <strain evidence="16">SING2019-196</strain>
    </source>
</reference>
<dbReference type="InterPro" id="IPR018625">
    <property type="entry name" value="Pet100"/>
</dbReference>
<evidence type="ECO:0000256" key="8">
    <source>
        <dbReference type="ARBA" id="ARBA00022801"/>
    </source>
</evidence>
<comment type="subcellular location">
    <subcellularLocation>
        <location evidence="2">Cytoplasm</location>
    </subcellularLocation>
</comment>
<comment type="function">
    <text evidence="12">This enzyme catalyzes the hydrolysis of the N-terminal peptide bond of an N-acetylated peptide to generate an N-acetylated amino acid and a peptide with a free N-terminus. It preferentially cleaves off Ac-Ala, Ac-Met and Ac-Ser. Also, involved in the degradation of oxidized and glycated proteins.</text>
</comment>
<dbReference type="Pfam" id="PF09803">
    <property type="entry name" value="Pet100"/>
    <property type="match status" value="1"/>
</dbReference>
<dbReference type="SUPFAM" id="SSF53474">
    <property type="entry name" value="alpha/beta-Hydrolases"/>
    <property type="match status" value="1"/>
</dbReference>
<dbReference type="PANTHER" id="PTHR42776">
    <property type="entry name" value="SERINE PEPTIDASE S9 FAMILY MEMBER"/>
    <property type="match status" value="1"/>
</dbReference>
<evidence type="ECO:0000259" key="15">
    <source>
        <dbReference type="Pfam" id="PF19283"/>
    </source>
</evidence>
<feature type="domain" description="Acylamino-acid-releasing enzyme N-terminal" evidence="15">
    <location>
        <begin position="54"/>
        <end position="518"/>
    </location>
</feature>
<dbReference type="InterPro" id="IPR029058">
    <property type="entry name" value="AB_hydrolase_fold"/>
</dbReference>
<comment type="similarity">
    <text evidence="3">Belongs to the peptidase S9C family.</text>
</comment>
<comment type="caution">
    <text evidence="16">The sequence shown here is derived from an EMBL/GenBank/DDBJ whole genome shotgun (WGS) entry which is preliminary data.</text>
</comment>
<feature type="domain" description="Peptidase S9 prolyl oligopeptidase catalytic" evidence="14">
    <location>
        <begin position="581"/>
        <end position="798"/>
    </location>
</feature>
<evidence type="ECO:0000256" key="12">
    <source>
        <dbReference type="ARBA" id="ARBA00045885"/>
    </source>
</evidence>
<evidence type="ECO:0000313" key="16">
    <source>
        <dbReference type="EMBL" id="GMH28498.1"/>
    </source>
</evidence>
<protein>
    <recommendedName>
        <fullName evidence="6">Acylamino-acid-releasing enzyme</fullName>
        <ecNumber evidence="5">3.4.19.1</ecNumber>
    </recommendedName>
    <alternativeName>
        <fullName evidence="11">Acyl-peptide hydrolase</fullName>
    </alternativeName>
    <alternativeName>
        <fullName evidence="10">Acylaminoacyl-peptidase</fullName>
    </alternativeName>
</protein>
<feature type="compositionally biased region" description="Basic and acidic residues" evidence="13">
    <location>
        <begin position="886"/>
        <end position="904"/>
    </location>
</feature>
<evidence type="ECO:0000256" key="3">
    <source>
        <dbReference type="ARBA" id="ARBA00010040"/>
    </source>
</evidence>
<feature type="region of interest" description="Disordered" evidence="13">
    <location>
        <begin position="878"/>
        <end position="904"/>
    </location>
</feature>
<evidence type="ECO:0000256" key="4">
    <source>
        <dbReference type="ARBA" id="ARBA00011881"/>
    </source>
</evidence>
<dbReference type="SUPFAM" id="SSF82171">
    <property type="entry name" value="DPP6 N-terminal domain-like"/>
    <property type="match status" value="1"/>
</dbReference>
<dbReference type="Proteomes" id="UP001279734">
    <property type="component" value="Unassembled WGS sequence"/>
</dbReference>
<dbReference type="InterPro" id="IPR001917">
    <property type="entry name" value="Aminotrans_II_pyridoxalP_BS"/>
</dbReference>
<keyword evidence="8" id="KW-0378">Hydrolase</keyword>
<evidence type="ECO:0000256" key="1">
    <source>
        <dbReference type="ARBA" id="ARBA00000721"/>
    </source>
</evidence>
<gene>
    <name evidence="16" type="ORF">Nepgr_030341</name>
</gene>
<dbReference type="InterPro" id="IPR045550">
    <property type="entry name" value="AARE_N"/>
</dbReference>
<proteinExistence type="inferred from homology"/>
<dbReference type="EC" id="3.4.19.1" evidence="5"/>
<dbReference type="Pfam" id="PF19283">
    <property type="entry name" value="APEH_N"/>
    <property type="match status" value="1"/>
</dbReference>
<dbReference type="PANTHER" id="PTHR42776:SF4">
    <property type="entry name" value="ACYLAMINO-ACID-RELEASING ENZYME"/>
    <property type="match status" value="1"/>
</dbReference>
<keyword evidence="7" id="KW-0963">Cytoplasm</keyword>
<dbReference type="GO" id="GO:0004252">
    <property type="term" value="F:serine-type endopeptidase activity"/>
    <property type="evidence" value="ECO:0007669"/>
    <property type="project" value="InterPro"/>
</dbReference>